<reference evidence="4" key="1">
    <citation type="journal article" date="2019" name="Int. J. Syst. Evol. Microbiol.">
        <title>The Global Catalogue of Microorganisms (GCM) 10K type strain sequencing project: providing services to taxonomists for standard genome sequencing and annotation.</title>
        <authorList>
            <consortium name="The Broad Institute Genomics Platform"/>
            <consortium name="The Broad Institute Genome Sequencing Center for Infectious Disease"/>
            <person name="Wu L."/>
            <person name="Ma J."/>
        </authorList>
    </citation>
    <scope>NUCLEOTIDE SEQUENCE [LARGE SCALE GENOMIC DNA]</scope>
    <source>
        <strain evidence="4">CCUG 55074</strain>
    </source>
</reference>
<dbReference type="SUPFAM" id="SSF54637">
    <property type="entry name" value="Thioesterase/thiol ester dehydrase-isomerase"/>
    <property type="match status" value="2"/>
</dbReference>
<dbReference type="Pfam" id="PF20789">
    <property type="entry name" value="4HBT_3C"/>
    <property type="match status" value="1"/>
</dbReference>
<accession>A0ABW3T0S7</accession>
<organism evidence="3 4">
    <name type="scientific">Phenylobacterium conjunctum</name>
    <dbReference type="NCBI Taxonomy" id="1298959"/>
    <lineage>
        <taxon>Bacteria</taxon>
        <taxon>Pseudomonadati</taxon>
        <taxon>Pseudomonadota</taxon>
        <taxon>Alphaproteobacteria</taxon>
        <taxon>Caulobacterales</taxon>
        <taxon>Caulobacteraceae</taxon>
        <taxon>Phenylobacterium</taxon>
    </lineage>
</organism>
<dbReference type="InterPro" id="IPR042171">
    <property type="entry name" value="Acyl-CoA_hotdog"/>
</dbReference>
<comment type="caution">
    <text evidence="3">The sequence shown here is derived from an EMBL/GenBank/DDBJ whole genome shotgun (WGS) entry which is preliminary data.</text>
</comment>
<evidence type="ECO:0000259" key="2">
    <source>
        <dbReference type="Pfam" id="PF20789"/>
    </source>
</evidence>
<evidence type="ECO:0000259" key="1">
    <source>
        <dbReference type="Pfam" id="PF13622"/>
    </source>
</evidence>
<dbReference type="InterPro" id="IPR029069">
    <property type="entry name" value="HotDog_dom_sf"/>
</dbReference>
<name>A0ABW3T0S7_9CAUL</name>
<dbReference type="Pfam" id="PF13622">
    <property type="entry name" value="4HBT_3"/>
    <property type="match status" value="1"/>
</dbReference>
<gene>
    <name evidence="3" type="ORF">ACFQ27_09225</name>
</gene>
<sequence>MDDLSGAPLADFDAALPLSPLGPRAWASQADKRYWNAIGPWGGWTAALLLKAVLAEADHNGTPVAMTINLMGGLDETAPLALMTRPARQGRSMEFWTSELIQNDASAAMAMVTLGHRRDTLTAHEAEFPQVAPPESLNPPERRAGLAFGAMFESRYLPGAIPFQSEGGSTETFTWVRDAQARPLDYPLLAALADVFAPRVFYRSAERRPVSTVSMTVYFHATPQELAAVGGDFVLAQARARRFEAGFFDQAGTLWSRDGLLLATTEQLCWFK</sequence>
<feature type="domain" description="Acyl-CoA thioesterase-like C-terminal" evidence="2">
    <location>
        <begin position="138"/>
        <end position="270"/>
    </location>
</feature>
<evidence type="ECO:0000313" key="3">
    <source>
        <dbReference type="EMBL" id="MFD1190759.1"/>
    </source>
</evidence>
<keyword evidence="4" id="KW-1185">Reference proteome</keyword>
<dbReference type="EMBL" id="JBHTLQ010000016">
    <property type="protein sequence ID" value="MFD1190759.1"/>
    <property type="molecule type" value="Genomic_DNA"/>
</dbReference>
<dbReference type="Proteomes" id="UP001597216">
    <property type="component" value="Unassembled WGS sequence"/>
</dbReference>
<dbReference type="RefSeq" id="WP_374346813.1">
    <property type="nucleotide sequence ID" value="NZ_JBHTLQ010000016.1"/>
</dbReference>
<dbReference type="InterPro" id="IPR049450">
    <property type="entry name" value="ACOT8-like_C"/>
</dbReference>
<protein>
    <submittedName>
        <fullName evidence="3">Acyl-CoA thioesterase</fullName>
    </submittedName>
</protein>
<proteinExistence type="predicted"/>
<dbReference type="Gene3D" id="2.40.160.210">
    <property type="entry name" value="Acyl-CoA thioesterase, double hotdog domain"/>
    <property type="match status" value="1"/>
</dbReference>
<evidence type="ECO:0000313" key="4">
    <source>
        <dbReference type="Proteomes" id="UP001597216"/>
    </source>
</evidence>
<feature type="domain" description="Acyl-CoA thioesterase-like N-terminal HotDog" evidence="1">
    <location>
        <begin position="34"/>
        <end position="114"/>
    </location>
</feature>
<dbReference type="InterPro" id="IPR049449">
    <property type="entry name" value="TesB_ACOT8-like_N"/>
</dbReference>